<name>A0A7W9YZJ2_9HYPH</name>
<evidence type="ECO:0000313" key="1">
    <source>
        <dbReference type="EMBL" id="MBB6181230.1"/>
    </source>
</evidence>
<protein>
    <submittedName>
        <fullName evidence="1">Uncharacterized protein</fullName>
    </submittedName>
</protein>
<comment type="caution">
    <text evidence="1">The sequence shown here is derived from an EMBL/GenBank/DDBJ whole genome shotgun (WGS) entry which is preliminary data.</text>
</comment>
<accession>A0A7W9YZJ2</accession>
<evidence type="ECO:0000313" key="2">
    <source>
        <dbReference type="Proteomes" id="UP000535501"/>
    </source>
</evidence>
<proteinExistence type="predicted"/>
<dbReference type="EMBL" id="JACHEJ010000008">
    <property type="protein sequence ID" value="MBB6181230.1"/>
    <property type="molecule type" value="Genomic_DNA"/>
</dbReference>
<gene>
    <name evidence="1" type="ORF">HNQ75_003215</name>
</gene>
<dbReference type="Proteomes" id="UP000535501">
    <property type="component" value="Unassembled WGS sequence"/>
</dbReference>
<reference evidence="1 2" key="1">
    <citation type="submission" date="2020-08" db="EMBL/GenBank/DDBJ databases">
        <title>Genomic Encyclopedia of Type Strains, Phase IV (KMG-IV): sequencing the most valuable type-strain genomes for metagenomic binning, comparative biology and taxonomic classification.</title>
        <authorList>
            <person name="Goeker M."/>
        </authorList>
    </citation>
    <scope>NUCLEOTIDE SEQUENCE [LARGE SCALE GENOMIC DNA]</scope>
    <source>
        <strain evidence="1 2">DSM 102134</strain>
    </source>
</reference>
<keyword evidence="2" id="KW-1185">Reference proteome</keyword>
<dbReference type="AlphaFoldDB" id="A0A7W9YZJ2"/>
<organism evidence="1 2">
    <name type="scientific">Pseudorhizobium flavum</name>
    <dbReference type="NCBI Taxonomy" id="1335061"/>
    <lineage>
        <taxon>Bacteria</taxon>
        <taxon>Pseudomonadati</taxon>
        <taxon>Pseudomonadota</taxon>
        <taxon>Alphaproteobacteria</taxon>
        <taxon>Hyphomicrobiales</taxon>
        <taxon>Rhizobiaceae</taxon>
        <taxon>Rhizobium/Agrobacterium group</taxon>
        <taxon>Pseudorhizobium</taxon>
    </lineage>
</organism>
<sequence length="105" mass="11972">MRAAGLDDNMIACVSQTLRFYQSTGFGRPGKEKLRSILRQHKVQPIDIHLQQAEALYMRGMSAALLNTERRWSGARERDASVRADVRRCLRTWRRNPLAQSAAST</sequence>